<dbReference type="Pfam" id="PF03466">
    <property type="entry name" value="LysR_substrate"/>
    <property type="match status" value="1"/>
</dbReference>
<dbReference type="PROSITE" id="PS50931">
    <property type="entry name" value="HTH_LYSR"/>
    <property type="match status" value="1"/>
</dbReference>
<dbReference type="HOGENOM" id="CLU_039613_2_2_5"/>
<dbReference type="InterPro" id="IPR058163">
    <property type="entry name" value="LysR-type_TF_proteobact-type"/>
</dbReference>
<keyword evidence="3" id="KW-0805">Transcription regulation</keyword>
<evidence type="ECO:0000256" key="5">
    <source>
        <dbReference type="ARBA" id="ARBA00023163"/>
    </source>
</evidence>
<dbReference type="PRINTS" id="PR00039">
    <property type="entry name" value="HTHLYSR"/>
</dbReference>
<organism evidence="7 8">
    <name type="scientific">Afipia broomeae ATCC 49717</name>
    <dbReference type="NCBI Taxonomy" id="883078"/>
    <lineage>
        <taxon>Bacteria</taxon>
        <taxon>Pseudomonadati</taxon>
        <taxon>Pseudomonadota</taxon>
        <taxon>Alphaproteobacteria</taxon>
        <taxon>Hyphomicrobiales</taxon>
        <taxon>Nitrobacteraceae</taxon>
        <taxon>Afipia</taxon>
    </lineage>
</organism>
<dbReference type="Proteomes" id="UP000001096">
    <property type="component" value="Unassembled WGS sequence"/>
</dbReference>
<dbReference type="Gene3D" id="3.40.190.290">
    <property type="match status" value="1"/>
</dbReference>
<dbReference type="InterPro" id="IPR000847">
    <property type="entry name" value="LysR_HTH_N"/>
</dbReference>
<keyword evidence="8" id="KW-1185">Reference proteome</keyword>
<reference evidence="7 8" key="1">
    <citation type="submission" date="2012-04" db="EMBL/GenBank/DDBJ databases">
        <title>The Genome Sequence of Afipia broomeae ATCC 49717.</title>
        <authorList>
            <consortium name="The Broad Institute Genome Sequencing Platform"/>
            <person name="Earl A."/>
            <person name="Ward D."/>
            <person name="Feldgarden M."/>
            <person name="Gevers D."/>
            <person name="Huys G."/>
            <person name="Walker B."/>
            <person name="Young S.K."/>
            <person name="Zeng Q."/>
            <person name="Gargeya S."/>
            <person name="Fitzgerald M."/>
            <person name="Haas B."/>
            <person name="Abouelleil A."/>
            <person name="Alvarado L."/>
            <person name="Arachchi H.M."/>
            <person name="Berlin A."/>
            <person name="Chapman S.B."/>
            <person name="Goldberg J."/>
            <person name="Griggs A."/>
            <person name="Gujja S."/>
            <person name="Hansen M."/>
            <person name="Howarth C."/>
            <person name="Imamovic A."/>
            <person name="Larimer J."/>
            <person name="McCowen C."/>
            <person name="Montmayeur A."/>
            <person name="Murphy C."/>
            <person name="Neiman D."/>
            <person name="Pearson M."/>
            <person name="Priest M."/>
            <person name="Roberts A."/>
            <person name="Saif S."/>
            <person name="Shea T."/>
            <person name="Sisk P."/>
            <person name="Sykes S."/>
            <person name="Wortman J."/>
            <person name="Nusbaum C."/>
            <person name="Birren B."/>
        </authorList>
    </citation>
    <scope>NUCLEOTIDE SEQUENCE [LARGE SCALE GENOMIC DNA]</scope>
    <source>
        <strain evidence="7 8">ATCC 49717</strain>
    </source>
</reference>
<gene>
    <name evidence="7" type="ORF">HMPREF9695_00702</name>
</gene>
<dbReference type="EMBL" id="AGWX01000001">
    <property type="protein sequence ID" value="EKS41610.1"/>
    <property type="molecule type" value="Genomic_DNA"/>
</dbReference>
<dbReference type="AlphaFoldDB" id="K8PQ16"/>
<name>K8PQ16_9BRAD</name>
<dbReference type="GO" id="GO:0043565">
    <property type="term" value="F:sequence-specific DNA binding"/>
    <property type="evidence" value="ECO:0007669"/>
    <property type="project" value="TreeGrafter"/>
</dbReference>
<evidence type="ECO:0000313" key="7">
    <source>
        <dbReference type="EMBL" id="EKS41610.1"/>
    </source>
</evidence>
<dbReference type="PATRIC" id="fig|883078.3.peg.725"/>
<accession>K8PQ16</accession>
<dbReference type="InterPro" id="IPR036390">
    <property type="entry name" value="WH_DNA-bd_sf"/>
</dbReference>
<comment type="similarity">
    <text evidence="2">Belongs to the LysR transcriptional regulatory family.</text>
</comment>
<evidence type="ECO:0000256" key="1">
    <source>
        <dbReference type="ARBA" id="ARBA00003502"/>
    </source>
</evidence>
<dbReference type="GO" id="GO:0003700">
    <property type="term" value="F:DNA-binding transcription factor activity"/>
    <property type="evidence" value="ECO:0007669"/>
    <property type="project" value="InterPro"/>
</dbReference>
<dbReference type="SUPFAM" id="SSF46785">
    <property type="entry name" value="Winged helix' DNA-binding domain"/>
    <property type="match status" value="1"/>
</dbReference>
<evidence type="ECO:0000259" key="6">
    <source>
        <dbReference type="PROSITE" id="PS50931"/>
    </source>
</evidence>
<keyword evidence="5" id="KW-0804">Transcription</keyword>
<protein>
    <recommendedName>
        <fullName evidence="6">HTH lysR-type domain-containing protein</fullName>
    </recommendedName>
</protein>
<proteinExistence type="inferred from homology"/>
<sequence>MTEANWDLYRLFLVVARTGSVNRAANELGMSQPTLSRRLKELERYVGAPLFFRASSGVKLTPEGEDLRRSAGDILSAFDLFNRELRSRVGQRSSVVKISATEGLTKHWLLPRVKQLRGLNSRLRLELTSTMHQQSLATSDLDFVIRMGDPGESELIGKRVATVAFGIFASEEYLAAHPAPRSLAQLKDHDIIGLTEDFAGFRSERAGQMQLATQFFAATEVRNALRILPVASHFAAAAEGLGLAFLAVPFAQAERLVRVLPNETAFLNVWLLRRPESDLRKLTREVRRFLESEFVKSKSWFSGNQRPAHTPTRRKF</sequence>
<feature type="domain" description="HTH lysR-type" evidence="6">
    <location>
        <begin position="10"/>
        <end position="61"/>
    </location>
</feature>
<dbReference type="Gene3D" id="1.10.10.10">
    <property type="entry name" value="Winged helix-like DNA-binding domain superfamily/Winged helix DNA-binding domain"/>
    <property type="match status" value="1"/>
</dbReference>
<dbReference type="InterPro" id="IPR005119">
    <property type="entry name" value="LysR_subst-bd"/>
</dbReference>
<dbReference type="eggNOG" id="COG0583">
    <property type="taxonomic scope" value="Bacteria"/>
</dbReference>
<keyword evidence="4" id="KW-0238">DNA-binding</keyword>
<dbReference type="PANTHER" id="PTHR30537">
    <property type="entry name" value="HTH-TYPE TRANSCRIPTIONAL REGULATOR"/>
    <property type="match status" value="1"/>
</dbReference>
<dbReference type="InterPro" id="IPR036388">
    <property type="entry name" value="WH-like_DNA-bd_sf"/>
</dbReference>
<evidence type="ECO:0000256" key="4">
    <source>
        <dbReference type="ARBA" id="ARBA00023125"/>
    </source>
</evidence>
<dbReference type="RefSeq" id="WP_006019411.1">
    <property type="nucleotide sequence ID" value="NZ_KB375282.1"/>
</dbReference>
<comment type="function">
    <text evidence="1">NodD regulates the expression of the nodABCFE genes which encode other nodulation proteins. NodD is also a negative regulator of its own expression. Binds flavonoids as inducers.</text>
</comment>
<dbReference type="SUPFAM" id="SSF53850">
    <property type="entry name" value="Periplasmic binding protein-like II"/>
    <property type="match status" value="1"/>
</dbReference>
<evidence type="ECO:0000313" key="8">
    <source>
        <dbReference type="Proteomes" id="UP000001096"/>
    </source>
</evidence>
<dbReference type="GO" id="GO:0006351">
    <property type="term" value="P:DNA-templated transcription"/>
    <property type="evidence" value="ECO:0007669"/>
    <property type="project" value="TreeGrafter"/>
</dbReference>
<evidence type="ECO:0000256" key="2">
    <source>
        <dbReference type="ARBA" id="ARBA00009437"/>
    </source>
</evidence>
<comment type="caution">
    <text evidence="7">The sequence shown here is derived from an EMBL/GenBank/DDBJ whole genome shotgun (WGS) entry which is preliminary data.</text>
</comment>
<dbReference type="PANTHER" id="PTHR30537:SF3">
    <property type="entry name" value="TRANSCRIPTIONAL REGULATORY PROTEIN"/>
    <property type="match status" value="1"/>
</dbReference>
<dbReference type="Pfam" id="PF00126">
    <property type="entry name" value="HTH_1"/>
    <property type="match status" value="1"/>
</dbReference>
<evidence type="ECO:0000256" key="3">
    <source>
        <dbReference type="ARBA" id="ARBA00023015"/>
    </source>
</evidence>